<feature type="domain" description="C2H2-type" evidence="9">
    <location>
        <begin position="107"/>
        <end position="135"/>
    </location>
</feature>
<feature type="domain" description="C2H2-type" evidence="9">
    <location>
        <begin position="2"/>
        <end position="30"/>
    </location>
</feature>
<feature type="domain" description="C2H2-type" evidence="9">
    <location>
        <begin position="457"/>
        <end position="480"/>
    </location>
</feature>
<evidence type="ECO:0000256" key="2">
    <source>
        <dbReference type="ARBA" id="ARBA00022723"/>
    </source>
</evidence>
<reference evidence="10 11" key="1">
    <citation type="submission" date="2016-03" db="EMBL/GenBank/DDBJ databases">
        <title>Comparative genomics of the ectomycorrhizal sister species Rhizopogon vinicolor and Rhizopogon vesiculosus (Basidiomycota: Boletales) reveals a divergence of the mating type B locus.</title>
        <authorList>
            <person name="Mujic A.B."/>
            <person name="Kuo A."/>
            <person name="Tritt A."/>
            <person name="Lipzen A."/>
            <person name="Chen C."/>
            <person name="Johnson J."/>
            <person name="Sharma A."/>
            <person name="Barry K."/>
            <person name="Grigoriev I.V."/>
            <person name="Spatafora J.W."/>
        </authorList>
    </citation>
    <scope>NUCLEOTIDE SEQUENCE [LARGE SCALE GENOMIC DNA]</scope>
    <source>
        <strain evidence="10 11">AM-OR11-056</strain>
    </source>
</reference>
<comment type="subcellular location">
    <subcellularLocation>
        <location evidence="1">Nucleus</location>
    </subcellularLocation>
</comment>
<dbReference type="PROSITE" id="PS50157">
    <property type="entry name" value="ZINC_FINGER_C2H2_2"/>
    <property type="match status" value="10"/>
</dbReference>
<feature type="domain" description="C2H2-type" evidence="9">
    <location>
        <begin position="55"/>
        <end position="78"/>
    </location>
</feature>
<dbReference type="Gene3D" id="3.30.160.60">
    <property type="entry name" value="Classic Zinc Finger"/>
    <property type="match status" value="4"/>
</dbReference>
<evidence type="ECO:0000256" key="8">
    <source>
        <dbReference type="SAM" id="MobiDB-lite"/>
    </source>
</evidence>
<keyword evidence="2" id="KW-0479">Metal-binding</keyword>
<sequence>MFVCNICGRSFIDGLALFMHTNSKHSALYECTHCDRTFNTEAGRDQHEEAKHSEYECTYCDRMFRTEEGRDQHEEAKHPEYECTYCDRTFRTEAGRDQHEEAKHPEYECTYCDRTFTTLEGRDQHEEAKHPPEYDCVHCDRTFTTSEGRDQHENAKHAASRFTFYSSSYQLRDPVTSWKSTPALSGDHSDVHLAEDSDVSDDNSDVLSDDHRKSQQTLLAVEHEVGGELSSSGLTPSPPTSPPGYGDELVEVVVALQSCSVRPEYGSISCDMDMLEHVRFMIPTLVRTALILSPLAAQHVTGAVEQQPHIAGSQSLGLEHTITSQTHDTSSAQQASYSMQAELYHTNLKHSAEYECTHCDRIFTTEAGRDQHEESKHPEYECSHCDHTFKTEAGRDQHEETKHPEYGCTHCDRTFKTEATRDQHAEAKHPPEYGIHCDRTFMTSEGRDWHQRTKHRFRCIPCDRVFISEVALEQHDEAVHPVYECRYCDREFLSEQSCMQHENANHAASWSAIHSSSYQLRDPVTSREFTPAPSGDHSEVSITLPKEQVTVPKPVAKFPCETCMNNFATMPSVDFPGAIEPKVVEDSLIESRESIDPLVDGRRNIAEDTMTSQHEQTLLDVEREVDGELSSSGPTPSPPASLPQYKDEMMEVDITLQSCAVRLECGSIPCDMDMLEHHVTGTVEQQPCLILHQCTAIPRAGTYHHFSNS</sequence>
<dbReference type="AlphaFoldDB" id="A0A1J8QT74"/>
<evidence type="ECO:0000259" key="9">
    <source>
        <dbReference type="PROSITE" id="PS50157"/>
    </source>
</evidence>
<dbReference type="GO" id="GO:0008270">
    <property type="term" value="F:zinc ion binding"/>
    <property type="evidence" value="ECO:0007669"/>
    <property type="project" value="UniProtKB-KW"/>
</dbReference>
<dbReference type="PANTHER" id="PTHR24376">
    <property type="entry name" value="ZINC FINGER PROTEIN"/>
    <property type="match status" value="1"/>
</dbReference>
<evidence type="ECO:0000313" key="11">
    <source>
        <dbReference type="Proteomes" id="UP000183567"/>
    </source>
</evidence>
<feature type="region of interest" description="Disordered" evidence="8">
    <location>
        <begin position="181"/>
        <end position="213"/>
    </location>
</feature>
<keyword evidence="4 7" id="KW-0863">Zinc-finger</keyword>
<gene>
    <name evidence="10" type="ORF">AZE42_07955</name>
</gene>
<dbReference type="Pfam" id="PF12874">
    <property type="entry name" value="zf-met"/>
    <property type="match status" value="2"/>
</dbReference>
<dbReference type="Pfam" id="PF13912">
    <property type="entry name" value="zf-C2H2_6"/>
    <property type="match status" value="1"/>
</dbReference>
<dbReference type="InterPro" id="IPR036236">
    <property type="entry name" value="Znf_C2H2_sf"/>
</dbReference>
<dbReference type="STRING" id="180088.A0A1J8QT74"/>
<feature type="region of interest" description="Disordered" evidence="8">
    <location>
        <begin position="225"/>
        <end position="246"/>
    </location>
</feature>
<feature type="domain" description="C2H2-type" evidence="9">
    <location>
        <begin position="483"/>
        <end position="511"/>
    </location>
</feature>
<dbReference type="SUPFAM" id="SSF57667">
    <property type="entry name" value="beta-beta-alpha zinc fingers"/>
    <property type="match status" value="1"/>
</dbReference>
<feature type="domain" description="C2H2-type" evidence="9">
    <location>
        <begin position="354"/>
        <end position="377"/>
    </location>
</feature>
<proteinExistence type="predicted"/>
<dbReference type="GO" id="GO:0000978">
    <property type="term" value="F:RNA polymerase II cis-regulatory region sequence-specific DNA binding"/>
    <property type="evidence" value="ECO:0007669"/>
    <property type="project" value="TreeGrafter"/>
</dbReference>
<evidence type="ECO:0000256" key="1">
    <source>
        <dbReference type="ARBA" id="ARBA00004123"/>
    </source>
</evidence>
<keyword evidence="3" id="KW-0677">Repeat</keyword>
<dbReference type="InterPro" id="IPR013087">
    <property type="entry name" value="Znf_C2H2_type"/>
</dbReference>
<evidence type="ECO:0000256" key="5">
    <source>
        <dbReference type="ARBA" id="ARBA00022833"/>
    </source>
</evidence>
<dbReference type="GO" id="GO:0005634">
    <property type="term" value="C:nucleus"/>
    <property type="evidence" value="ECO:0007669"/>
    <property type="project" value="UniProtKB-SubCell"/>
</dbReference>
<evidence type="ECO:0000256" key="7">
    <source>
        <dbReference type="PROSITE-ProRule" id="PRU00042"/>
    </source>
</evidence>
<keyword evidence="5" id="KW-0862">Zinc</keyword>
<evidence type="ECO:0000256" key="6">
    <source>
        <dbReference type="ARBA" id="ARBA00023242"/>
    </source>
</evidence>
<feature type="region of interest" description="Disordered" evidence="8">
    <location>
        <begin position="624"/>
        <end position="644"/>
    </location>
</feature>
<feature type="domain" description="C2H2-type" evidence="9">
    <location>
        <begin position="81"/>
        <end position="104"/>
    </location>
</feature>
<dbReference type="SMART" id="SM00355">
    <property type="entry name" value="ZnF_C2H2"/>
    <property type="match status" value="11"/>
</dbReference>
<name>A0A1J8QT74_9AGAM</name>
<protein>
    <recommendedName>
        <fullName evidence="9">C2H2-type domain-containing protein</fullName>
    </recommendedName>
</protein>
<dbReference type="EMBL" id="LVVM01004549">
    <property type="protein sequence ID" value="OJA12642.1"/>
    <property type="molecule type" value="Genomic_DNA"/>
</dbReference>
<feature type="domain" description="C2H2-type" evidence="9">
    <location>
        <begin position="406"/>
        <end position="434"/>
    </location>
</feature>
<dbReference type="OrthoDB" id="6105938at2759"/>
<dbReference type="PROSITE" id="PS00028">
    <property type="entry name" value="ZINC_FINGER_C2H2_1"/>
    <property type="match status" value="9"/>
</dbReference>
<evidence type="ECO:0000256" key="4">
    <source>
        <dbReference type="ARBA" id="ARBA00022771"/>
    </source>
</evidence>
<organism evidence="10 11">
    <name type="scientific">Rhizopogon vesiculosus</name>
    <dbReference type="NCBI Taxonomy" id="180088"/>
    <lineage>
        <taxon>Eukaryota</taxon>
        <taxon>Fungi</taxon>
        <taxon>Dikarya</taxon>
        <taxon>Basidiomycota</taxon>
        <taxon>Agaricomycotina</taxon>
        <taxon>Agaricomycetes</taxon>
        <taxon>Agaricomycetidae</taxon>
        <taxon>Boletales</taxon>
        <taxon>Suillineae</taxon>
        <taxon>Rhizopogonaceae</taxon>
        <taxon>Rhizopogon</taxon>
    </lineage>
</organism>
<comment type="caution">
    <text evidence="10">The sequence shown here is derived from an EMBL/GenBank/DDBJ whole genome shotgun (WGS) entry which is preliminary data.</text>
</comment>
<dbReference type="Proteomes" id="UP000183567">
    <property type="component" value="Unassembled WGS sequence"/>
</dbReference>
<keyword evidence="6" id="KW-0539">Nucleus</keyword>
<feature type="domain" description="C2H2-type" evidence="9">
    <location>
        <begin position="29"/>
        <end position="53"/>
    </location>
</feature>
<evidence type="ECO:0000313" key="10">
    <source>
        <dbReference type="EMBL" id="OJA12642.1"/>
    </source>
</evidence>
<evidence type="ECO:0000256" key="3">
    <source>
        <dbReference type="ARBA" id="ARBA00022737"/>
    </source>
</evidence>
<feature type="domain" description="C2H2-type" evidence="9">
    <location>
        <begin position="134"/>
        <end position="162"/>
    </location>
</feature>
<keyword evidence="11" id="KW-1185">Reference proteome</keyword>
<accession>A0A1J8QT74</accession>
<dbReference type="GO" id="GO:0001228">
    <property type="term" value="F:DNA-binding transcription activator activity, RNA polymerase II-specific"/>
    <property type="evidence" value="ECO:0007669"/>
    <property type="project" value="TreeGrafter"/>
</dbReference>
<dbReference type="PANTHER" id="PTHR24376:SF235">
    <property type="entry name" value="C2H2-TYPE DOMAIN-CONTAINING PROTEIN"/>
    <property type="match status" value="1"/>
</dbReference>